<evidence type="ECO:0000313" key="1">
    <source>
        <dbReference type="EMBL" id="EFH44636.1"/>
    </source>
</evidence>
<feature type="non-terminal residue" evidence="1">
    <location>
        <position position="1"/>
    </location>
</feature>
<gene>
    <name evidence="1" type="ORF">ARALYDRAFT_658988</name>
</gene>
<dbReference type="Proteomes" id="UP000008694">
    <property type="component" value="Unassembled WGS sequence"/>
</dbReference>
<proteinExistence type="predicted"/>
<dbReference type="HOGENOM" id="CLU_2678224_0_0_1"/>
<evidence type="ECO:0000313" key="2">
    <source>
        <dbReference type="Proteomes" id="UP000008694"/>
    </source>
</evidence>
<keyword evidence="2" id="KW-1185">Reference proteome</keyword>
<name>D7MHI7_ARALL</name>
<sequence length="75" mass="8678">IGMSHRFLITESIDPRRLNSIELDGSKMKISTDLRSHHLLFVGCEGDERRRDFCSSFPSFLFFNLVPQLVNLVTH</sequence>
<accession>D7MHI7</accession>
<dbReference type="EMBL" id="GL348719">
    <property type="protein sequence ID" value="EFH44636.1"/>
    <property type="molecule type" value="Genomic_DNA"/>
</dbReference>
<reference evidence="2" key="1">
    <citation type="journal article" date="2011" name="Nat. Genet.">
        <title>The Arabidopsis lyrata genome sequence and the basis of rapid genome size change.</title>
        <authorList>
            <person name="Hu T.T."/>
            <person name="Pattyn P."/>
            <person name="Bakker E.G."/>
            <person name="Cao J."/>
            <person name="Cheng J.-F."/>
            <person name="Clark R.M."/>
            <person name="Fahlgren N."/>
            <person name="Fawcett J.A."/>
            <person name="Grimwood J."/>
            <person name="Gundlach H."/>
            <person name="Haberer G."/>
            <person name="Hollister J.D."/>
            <person name="Ossowski S."/>
            <person name="Ottilar R.P."/>
            <person name="Salamov A.A."/>
            <person name="Schneeberger K."/>
            <person name="Spannagl M."/>
            <person name="Wang X."/>
            <person name="Yang L."/>
            <person name="Nasrallah M.E."/>
            <person name="Bergelson J."/>
            <person name="Carrington J.C."/>
            <person name="Gaut B.S."/>
            <person name="Schmutz J."/>
            <person name="Mayer K.F.X."/>
            <person name="Van de Peer Y."/>
            <person name="Grigoriev I.V."/>
            <person name="Nordborg M."/>
            <person name="Weigel D."/>
            <person name="Guo Y.-L."/>
        </authorList>
    </citation>
    <scope>NUCLEOTIDE SEQUENCE [LARGE SCALE GENOMIC DNA]</scope>
    <source>
        <strain evidence="2">cv. MN47</strain>
    </source>
</reference>
<organism evidence="2">
    <name type="scientific">Arabidopsis lyrata subsp. lyrata</name>
    <name type="common">Lyre-leaved rock-cress</name>
    <dbReference type="NCBI Taxonomy" id="81972"/>
    <lineage>
        <taxon>Eukaryota</taxon>
        <taxon>Viridiplantae</taxon>
        <taxon>Streptophyta</taxon>
        <taxon>Embryophyta</taxon>
        <taxon>Tracheophyta</taxon>
        <taxon>Spermatophyta</taxon>
        <taxon>Magnoliopsida</taxon>
        <taxon>eudicotyledons</taxon>
        <taxon>Gunneridae</taxon>
        <taxon>Pentapetalae</taxon>
        <taxon>rosids</taxon>
        <taxon>malvids</taxon>
        <taxon>Brassicales</taxon>
        <taxon>Brassicaceae</taxon>
        <taxon>Camelineae</taxon>
        <taxon>Arabidopsis</taxon>
    </lineage>
</organism>
<dbReference type="Gramene" id="Al_scaffold_0007_3043">
    <property type="protein sequence ID" value="Al_scaffold_0007_3043"/>
    <property type="gene ID" value="Al_scaffold_0007_3043"/>
</dbReference>
<protein>
    <submittedName>
        <fullName evidence="1">Predicted protein</fullName>
    </submittedName>
</protein>
<dbReference type="AlphaFoldDB" id="D7MHI7"/>